<dbReference type="InParanoid" id="A0A0R0ICN6"/>
<name>A0A0R0ICN6_SOYBN</name>
<dbReference type="EnsemblPlants" id="KRH38025">
    <property type="protein sequence ID" value="KRH38025"/>
    <property type="gene ID" value="GLYMA_09G104900"/>
</dbReference>
<feature type="signal peptide" evidence="1">
    <location>
        <begin position="1"/>
        <end position="17"/>
    </location>
</feature>
<dbReference type="Proteomes" id="UP000008827">
    <property type="component" value="Chromosome 9"/>
</dbReference>
<organism evidence="2">
    <name type="scientific">Glycine max</name>
    <name type="common">Soybean</name>
    <name type="synonym">Glycine hispida</name>
    <dbReference type="NCBI Taxonomy" id="3847"/>
    <lineage>
        <taxon>Eukaryota</taxon>
        <taxon>Viridiplantae</taxon>
        <taxon>Streptophyta</taxon>
        <taxon>Embryophyta</taxon>
        <taxon>Tracheophyta</taxon>
        <taxon>Spermatophyta</taxon>
        <taxon>Magnoliopsida</taxon>
        <taxon>eudicotyledons</taxon>
        <taxon>Gunneridae</taxon>
        <taxon>Pentapetalae</taxon>
        <taxon>rosids</taxon>
        <taxon>fabids</taxon>
        <taxon>Fabales</taxon>
        <taxon>Fabaceae</taxon>
        <taxon>Papilionoideae</taxon>
        <taxon>50 kb inversion clade</taxon>
        <taxon>NPAAA clade</taxon>
        <taxon>indigoferoid/millettioid clade</taxon>
        <taxon>Phaseoleae</taxon>
        <taxon>Glycine</taxon>
        <taxon>Glycine subgen. Soja</taxon>
    </lineage>
</organism>
<protein>
    <recommendedName>
        <fullName evidence="5">Secreted protein</fullName>
    </recommendedName>
</protein>
<gene>
    <name evidence="2" type="ORF">GLYMA_09G104900</name>
</gene>
<dbReference type="AlphaFoldDB" id="A0A0R0ICN6"/>
<accession>A0A0R0ICN6</accession>
<reference evidence="2 3" key="1">
    <citation type="journal article" date="2010" name="Nature">
        <title>Genome sequence of the palaeopolyploid soybean.</title>
        <authorList>
            <person name="Schmutz J."/>
            <person name="Cannon S.B."/>
            <person name="Schlueter J."/>
            <person name="Ma J."/>
            <person name="Mitros T."/>
            <person name="Nelson W."/>
            <person name="Hyten D.L."/>
            <person name="Song Q."/>
            <person name="Thelen J.J."/>
            <person name="Cheng J."/>
            <person name="Xu D."/>
            <person name="Hellsten U."/>
            <person name="May G.D."/>
            <person name="Yu Y."/>
            <person name="Sakurai T."/>
            <person name="Umezawa T."/>
            <person name="Bhattacharyya M.K."/>
            <person name="Sandhu D."/>
            <person name="Valliyodan B."/>
            <person name="Lindquist E."/>
            <person name="Peto M."/>
            <person name="Grant D."/>
            <person name="Shu S."/>
            <person name="Goodstein D."/>
            <person name="Barry K."/>
            <person name="Futrell-Griggs M."/>
            <person name="Abernathy B."/>
            <person name="Du J."/>
            <person name="Tian Z."/>
            <person name="Zhu L."/>
            <person name="Gill N."/>
            <person name="Joshi T."/>
            <person name="Libault M."/>
            <person name="Sethuraman A."/>
            <person name="Zhang X.-C."/>
            <person name="Shinozaki K."/>
            <person name="Nguyen H.T."/>
            <person name="Wing R.A."/>
            <person name="Cregan P."/>
            <person name="Specht J."/>
            <person name="Grimwood J."/>
            <person name="Rokhsar D."/>
            <person name="Stacey G."/>
            <person name="Shoemaker R.C."/>
            <person name="Jackson S.A."/>
        </authorList>
    </citation>
    <scope>NUCLEOTIDE SEQUENCE [LARGE SCALE GENOMIC DNA]</scope>
    <source>
        <strain evidence="3">cv. Williams 82</strain>
        <tissue evidence="2">Callus</tissue>
    </source>
</reference>
<evidence type="ECO:0000313" key="3">
    <source>
        <dbReference type="EnsemblPlants" id="KRH38025"/>
    </source>
</evidence>
<reference evidence="3" key="2">
    <citation type="submission" date="2018-02" db="UniProtKB">
        <authorList>
            <consortium name="EnsemblPlants"/>
        </authorList>
    </citation>
    <scope>IDENTIFICATION</scope>
    <source>
        <strain evidence="3">Williams 82</strain>
    </source>
</reference>
<proteinExistence type="predicted"/>
<evidence type="ECO:0000256" key="1">
    <source>
        <dbReference type="SAM" id="SignalP"/>
    </source>
</evidence>
<dbReference type="Gramene" id="KRH38025">
    <property type="protein sequence ID" value="KRH38025"/>
    <property type="gene ID" value="GLYMA_09G104900"/>
</dbReference>
<dbReference type="EMBL" id="CM000842">
    <property type="protein sequence ID" value="KRH38025.1"/>
    <property type="molecule type" value="Genomic_DNA"/>
</dbReference>
<sequence>MTMFLLCSLVFSSELTTTCIYGKNAVGDTYSSYREILQQGSCKMYSTWVSKNLGIPIKPTMGKCVFYTNYAFVERQIKHR</sequence>
<evidence type="ECO:0008006" key="5">
    <source>
        <dbReference type="Google" id="ProtNLM"/>
    </source>
</evidence>
<reference evidence="2" key="3">
    <citation type="submission" date="2018-07" db="EMBL/GenBank/DDBJ databases">
        <title>WGS assembly of Glycine max.</title>
        <authorList>
            <person name="Schmutz J."/>
            <person name="Cannon S."/>
            <person name="Schlueter J."/>
            <person name="Ma J."/>
            <person name="Mitros T."/>
            <person name="Nelson W."/>
            <person name="Hyten D."/>
            <person name="Song Q."/>
            <person name="Thelen J."/>
            <person name="Cheng J."/>
            <person name="Xu D."/>
            <person name="Hellsten U."/>
            <person name="May G."/>
            <person name="Yu Y."/>
            <person name="Sakurai T."/>
            <person name="Umezawa T."/>
            <person name="Bhattacharyya M."/>
            <person name="Sandhu D."/>
            <person name="Valliyodan B."/>
            <person name="Lindquist E."/>
            <person name="Peto M."/>
            <person name="Grant D."/>
            <person name="Shu S."/>
            <person name="Goodstein D."/>
            <person name="Barry K."/>
            <person name="Futrell-Griggs M."/>
            <person name="Abernathy B."/>
            <person name="Du J."/>
            <person name="Tian Z."/>
            <person name="Zhu L."/>
            <person name="Gill N."/>
            <person name="Joshi T."/>
            <person name="Libault M."/>
            <person name="Sethuraman A."/>
            <person name="Zhang X."/>
            <person name="Shinozaki K."/>
            <person name="Nguyen H."/>
            <person name="Wing R."/>
            <person name="Cregan P."/>
            <person name="Specht J."/>
            <person name="Grimwood J."/>
            <person name="Rokhsar D."/>
            <person name="Stacey G."/>
            <person name="Shoemaker R."/>
            <person name="Jackson S."/>
        </authorList>
    </citation>
    <scope>NUCLEOTIDE SEQUENCE</scope>
    <source>
        <tissue evidence="2">Callus</tissue>
    </source>
</reference>
<feature type="chain" id="PRO_5014521808" description="Secreted protein" evidence="1">
    <location>
        <begin position="18"/>
        <end position="80"/>
    </location>
</feature>
<keyword evidence="1" id="KW-0732">Signal</keyword>
<keyword evidence="4" id="KW-1185">Reference proteome</keyword>
<evidence type="ECO:0000313" key="4">
    <source>
        <dbReference type="Proteomes" id="UP000008827"/>
    </source>
</evidence>
<evidence type="ECO:0000313" key="2">
    <source>
        <dbReference type="EMBL" id="KRH38025.1"/>
    </source>
</evidence>